<proteinExistence type="predicted"/>
<dbReference type="EMBL" id="JBAKAP010000006">
    <property type="protein sequence ID" value="MEL0616611.1"/>
    <property type="molecule type" value="Genomic_DNA"/>
</dbReference>
<reference evidence="2 3" key="1">
    <citation type="submission" date="2024-02" db="EMBL/GenBank/DDBJ databases">
        <title>Bacteria isolated from the canopy kelp, Nereocystis luetkeana.</title>
        <authorList>
            <person name="Pfister C.A."/>
            <person name="Younker I.T."/>
            <person name="Light S.H."/>
        </authorList>
    </citation>
    <scope>NUCLEOTIDE SEQUENCE [LARGE SCALE GENOMIC DNA]</scope>
    <source>
        <strain evidence="2 3">TI.5.07</strain>
    </source>
</reference>
<feature type="transmembrane region" description="Helical" evidence="1">
    <location>
        <begin position="50"/>
        <end position="70"/>
    </location>
</feature>
<sequence>MDGNRIENQIFTETYAIHELLSDSTMGTWQADYSLTELEFRSIRGGGSSVNNFANGLLLTTIGFGLNLLAKGLSFLFDLPQEIYSGEWCTLAIGVILTIVFYSLGYFVKSERKVLIKKIEAYFKDAPKQKGIVQGARV</sequence>
<dbReference type="RefSeq" id="WP_341542242.1">
    <property type="nucleotide sequence ID" value="NZ_JBAKAP010000006.1"/>
</dbReference>
<comment type="caution">
    <text evidence="2">The sequence shown here is derived from an EMBL/GenBank/DDBJ whole genome shotgun (WGS) entry which is preliminary data.</text>
</comment>
<keyword evidence="1" id="KW-0472">Membrane</keyword>
<dbReference type="Proteomes" id="UP001378242">
    <property type="component" value="Unassembled WGS sequence"/>
</dbReference>
<protein>
    <submittedName>
        <fullName evidence="2">Uncharacterized protein</fullName>
    </submittedName>
</protein>
<keyword evidence="1" id="KW-0812">Transmembrane</keyword>
<gene>
    <name evidence="2" type="ORF">V6243_07170</name>
</gene>
<evidence type="ECO:0000313" key="2">
    <source>
        <dbReference type="EMBL" id="MEL0616611.1"/>
    </source>
</evidence>
<feature type="transmembrane region" description="Helical" evidence="1">
    <location>
        <begin position="90"/>
        <end position="108"/>
    </location>
</feature>
<accession>A0ABU9GDQ5</accession>
<keyword evidence="3" id="KW-1185">Reference proteome</keyword>
<keyword evidence="1" id="KW-1133">Transmembrane helix</keyword>
<evidence type="ECO:0000313" key="3">
    <source>
        <dbReference type="Proteomes" id="UP001378242"/>
    </source>
</evidence>
<organism evidence="2 3">
    <name type="scientific">Cobetia marina</name>
    <name type="common">Deleya marina</name>
    <dbReference type="NCBI Taxonomy" id="28258"/>
    <lineage>
        <taxon>Bacteria</taxon>
        <taxon>Pseudomonadati</taxon>
        <taxon>Pseudomonadota</taxon>
        <taxon>Gammaproteobacteria</taxon>
        <taxon>Oceanospirillales</taxon>
        <taxon>Halomonadaceae</taxon>
        <taxon>Cobetia</taxon>
    </lineage>
</organism>
<name>A0ABU9GDQ5_COBMA</name>
<evidence type="ECO:0000256" key="1">
    <source>
        <dbReference type="SAM" id="Phobius"/>
    </source>
</evidence>